<dbReference type="Proteomes" id="UP000095765">
    <property type="component" value="Unassembled WGS sequence"/>
</dbReference>
<dbReference type="Pfam" id="PF16868">
    <property type="entry name" value="NMT1_3"/>
    <property type="match status" value="1"/>
</dbReference>
<dbReference type="SUPFAM" id="SSF53850">
    <property type="entry name" value="Periplasmic binding protein-like II"/>
    <property type="match status" value="1"/>
</dbReference>
<reference evidence="2 3" key="1">
    <citation type="submission" date="2015-09" db="EMBL/GenBank/DDBJ databases">
        <authorList>
            <consortium name="Pathogen Informatics"/>
        </authorList>
    </citation>
    <scope>NUCLEOTIDE SEQUENCE [LARGE SCALE GENOMIC DNA]</scope>
    <source>
        <strain evidence="2 3">2789STDY5834939</strain>
    </source>
</reference>
<feature type="chain" id="PRO_5039340362" evidence="1">
    <location>
        <begin position="26"/>
        <end position="336"/>
    </location>
</feature>
<dbReference type="PANTHER" id="PTHR42941:SF1">
    <property type="entry name" value="SLL1037 PROTEIN"/>
    <property type="match status" value="1"/>
</dbReference>
<proteinExistence type="predicted"/>
<dbReference type="NCBIfam" id="TIGR02122">
    <property type="entry name" value="TRAP_TAXI"/>
    <property type="match status" value="1"/>
</dbReference>
<dbReference type="EMBL" id="CZBE01000001">
    <property type="protein sequence ID" value="CUP18345.1"/>
    <property type="molecule type" value="Genomic_DNA"/>
</dbReference>
<accession>A0A174L9A2</accession>
<evidence type="ECO:0000313" key="3">
    <source>
        <dbReference type="Proteomes" id="UP000095765"/>
    </source>
</evidence>
<dbReference type="RefSeq" id="WP_024729751.1">
    <property type="nucleotide sequence ID" value="NZ_CABIWA010000002.1"/>
</dbReference>
<name>A0A174L9A2_9FIRM</name>
<dbReference type="PANTHER" id="PTHR42941">
    <property type="entry name" value="SLL1037 PROTEIN"/>
    <property type="match status" value="1"/>
</dbReference>
<gene>
    <name evidence="2" type="primary">ssuA</name>
    <name evidence="2" type="ORF">ERS852551_00008</name>
</gene>
<dbReference type="CDD" id="cd13520">
    <property type="entry name" value="PBP2_TAXI_TRAP"/>
    <property type="match status" value="1"/>
</dbReference>
<dbReference type="Gene3D" id="3.40.190.10">
    <property type="entry name" value="Periplasmic binding protein-like II"/>
    <property type="match status" value="2"/>
</dbReference>
<evidence type="ECO:0000313" key="2">
    <source>
        <dbReference type="EMBL" id="CUP18345.1"/>
    </source>
</evidence>
<dbReference type="AlphaFoldDB" id="A0A174L9A2"/>
<dbReference type="GeneID" id="72464404"/>
<dbReference type="OrthoDB" id="9776669at2"/>
<feature type="signal peptide" evidence="1">
    <location>
        <begin position="1"/>
        <end position="25"/>
    </location>
</feature>
<organism evidence="2 3">
    <name type="scientific">Anaerotruncus colihominis</name>
    <dbReference type="NCBI Taxonomy" id="169435"/>
    <lineage>
        <taxon>Bacteria</taxon>
        <taxon>Bacillati</taxon>
        <taxon>Bacillota</taxon>
        <taxon>Clostridia</taxon>
        <taxon>Eubacteriales</taxon>
        <taxon>Oscillospiraceae</taxon>
        <taxon>Anaerotruncus</taxon>
    </lineage>
</organism>
<dbReference type="InterPro" id="IPR011852">
    <property type="entry name" value="TRAP_TAXI"/>
</dbReference>
<dbReference type="PROSITE" id="PS51257">
    <property type="entry name" value="PROKAR_LIPOPROTEIN"/>
    <property type="match status" value="1"/>
</dbReference>
<protein>
    <submittedName>
        <fullName evidence="2">Putative aliphatic sulfonates-binding protein</fullName>
    </submittedName>
</protein>
<sequence>MKSRMKKLLSAVLAVGLMTAGCQNAGQGGGAANTGSTAGADTAGAASGTLSGQLSIGTASMGGAYYPFGQAIANLVTQYSGGLTMTPEVTGGAVENCRLVASGDVDIGLTNENHAYAAVNGTDPFTEKSDLNVVARLYPSVLHIIVPEDSPINSIADLKGKRVAVGPSGGGTIAPLEAAMKAYGLTIDDIVPSYLSYSDGFTQLSDGNVDVALALAGYPASAVMEFSTTKAVKFVNIDEDKFDSIIENDPYFNKVVVPADTYGMKEDGVAIGINNVLIVRSDMNEDLVYAITASIFDHLDEFAAANANAKDVTIETAREASVTIHPGAQKYFDEHK</sequence>
<evidence type="ECO:0000256" key="1">
    <source>
        <dbReference type="SAM" id="SignalP"/>
    </source>
</evidence>
<keyword evidence="1" id="KW-0732">Signal</keyword>